<dbReference type="AlphaFoldDB" id="A0A453DYA1"/>
<keyword evidence="2" id="KW-1185">Reference proteome</keyword>
<evidence type="ECO:0000313" key="2">
    <source>
        <dbReference type="Proteomes" id="UP000015105"/>
    </source>
</evidence>
<reference evidence="1" key="3">
    <citation type="journal article" date="2017" name="Nature">
        <title>Genome sequence of the progenitor of the wheat D genome Aegilops tauschii.</title>
        <authorList>
            <person name="Luo M.C."/>
            <person name="Gu Y.Q."/>
            <person name="Puiu D."/>
            <person name="Wang H."/>
            <person name="Twardziok S.O."/>
            <person name="Deal K.R."/>
            <person name="Huo N."/>
            <person name="Zhu T."/>
            <person name="Wang L."/>
            <person name="Wang Y."/>
            <person name="McGuire P.E."/>
            <person name="Liu S."/>
            <person name="Long H."/>
            <person name="Ramasamy R.K."/>
            <person name="Rodriguez J.C."/>
            <person name="Van S.L."/>
            <person name="Yuan L."/>
            <person name="Wang Z."/>
            <person name="Xia Z."/>
            <person name="Xiao L."/>
            <person name="Anderson O.D."/>
            <person name="Ouyang S."/>
            <person name="Liang Y."/>
            <person name="Zimin A.V."/>
            <person name="Pertea G."/>
            <person name="Qi P."/>
            <person name="Bennetzen J.L."/>
            <person name="Dai X."/>
            <person name="Dawson M.W."/>
            <person name="Muller H.G."/>
            <person name="Kugler K."/>
            <person name="Rivarola-Duarte L."/>
            <person name="Spannagl M."/>
            <person name="Mayer K.F.X."/>
            <person name="Lu F.H."/>
            <person name="Bevan M.W."/>
            <person name="Leroy P."/>
            <person name="Li P."/>
            <person name="You F.M."/>
            <person name="Sun Q."/>
            <person name="Liu Z."/>
            <person name="Lyons E."/>
            <person name="Wicker T."/>
            <person name="Salzberg S.L."/>
            <person name="Devos K.M."/>
            <person name="Dvorak J."/>
        </authorList>
    </citation>
    <scope>NUCLEOTIDE SEQUENCE [LARGE SCALE GENOMIC DNA]</scope>
    <source>
        <strain evidence="1">cv. AL8/78</strain>
    </source>
</reference>
<reference evidence="2" key="2">
    <citation type="journal article" date="2017" name="Nat. Plants">
        <title>The Aegilops tauschii genome reveals multiple impacts of transposons.</title>
        <authorList>
            <person name="Zhao G."/>
            <person name="Zou C."/>
            <person name="Li K."/>
            <person name="Wang K."/>
            <person name="Li T."/>
            <person name="Gao L."/>
            <person name="Zhang X."/>
            <person name="Wang H."/>
            <person name="Yang Z."/>
            <person name="Liu X."/>
            <person name="Jiang W."/>
            <person name="Mao L."/>
            <person name="Kong X."/>
            <person name="Jiao Y."/>
            <person name="Jia J."/>
        </authorList>
    </citation>
    <scope>NUCLEOTIDE SEQUENCE [LARGE SCALE GENOMIC DNA]</scope>
    <source>
        <strain evidence="2">cv. AL8/78</strain>
    </source>
</reference>
<name>A0A453DYA1_AEGTS</name>
<evidence type="ECO:0000313" key="1">
    <source>
        <dbReference type="EnsemblPlants" id="AET3Gv20153600.28"/>
    </source>
</evidence>
<dbReference type="Gramene" id="AET3Gv20153600.28">
    <property type="protein sequence ID" value="AET3Gv20153600.28"/>
    <property type="gene ID" value="AET3Gv20153600"/>
</dbReference>
<proteinExistence type="predicted"/>
<reference evidence="1" key="5">
    <citation type="journal article" date="2021" name="G3 (Bethesda)">
        <title>Aegilops tauschii genome assembly Aet v5.0 features greater sequence contiguity and improved annotation.</title>
        <authorList>
            <person name="Wang L."/>
            <person name="Zhu T."/>
            <person name="Rodriguez J.C."/>
            <person name="Deal K.R."/>
            <person name="Dubcovsky J."/>
            <person name="McGuire P.E."/>
            <person name="Lux T."/>
            <person name="Spannagl M."/>
            <person name="Mayer K.F.X."/>
            <person name="Baldrich P."/>
            <person name="Meyers B.C."/>
            <person name="Huo N."/>
            <person name="Gu Y.Q."/>
            <person name="Zhou H."/>
            <person name="Devos K.M."/>
            <person name="Bennetzen J.L."/>
            <person name="Unver T."/>
            <person name="Budak H."/>
            <person name="Gulick P.J."/>
            <person name="Galiba G."/>
            <person name="Kalapos B."/>
            <person name="Nelson D.R."/>
            <person name="Li P."/>
            <person name="You F.M."/>
            <person name="Luo M.C."/>
            <person name="Dvorak J."/>
        </authorList>
    </citation>
    <scope>NUCLEOTIDE SEQUENCE [LARGE SCALE GENOMIC DNA]</scope>
    <source>
        <strain evidence="1">cv. AL8/78</strain>
    </source>
</reference>
<accession>A0A453DYA1</accession>
<sequence>QNKKGKGRLKYLLQQTEIFAHFAEGSQTKEKKPRGR</sequence>
<dbReference type="EnsemblPlants" id="AET3Gv20153600.28">
    <property type="protein sequence ID" value="AET3Gv20153600.28"/>
    <property type="gene ID" value="AET3Gv20153600"/>
</dbReference>
<organism evidence="1 2">
    <name type="scientific">Aegilops tauschii subsp. strangulata</name>
    <name type="common">Goatgrass</name>
    <dbReference type="NCBI Taxonomy" id="200361"/>
    <lineage>
        <taxon>Eukaryota</taxon>
        <taxon>Viridiplantae</taxon>
        <taxon>Streptophyta</taxon>
        <taxon>Embryophyta</taxon>
        <taxon>Tracheophyta</taxon>
        <taxon>Spermatophyta</taxon>
        <taxon>Magnoliopsida</taxon>
        <taxon>Liliopsida</taxon>
        <taxon>Poales</taxon>
        <taxon>Poaceae</taxon>
        <taxon>BOP clade</taxon>
        <taxon>Pooideae</taxon>
        <taxon>Triticodae</taxon>
        <taxon>Triticeae</taxon>
        <taxon>Triticinae</taxon>
        <taxon>Aegilops</taxon>
    </lineage>
</organism>
<reference evidence="2" key="1">
    <citation type="journal article" date="2014" name="Science">
        <title>Ancient hybridizations among the ancestral genomes of bread wheat.</title>
        <authorList>
            <consortium name="International Wheat Genome Sequencing Consortium,"/>
            <person name="Marcussen T."/>
            <person name="Sandve S.R."/>
            <person name="Heier L."/>
            <person name="Spannagl M."/>
            <person name="Pfeifer M."/>
            <person name="Jakobsen K.S."/>
            <person name="Wulff B.B."/>
            <person name="Steuernagel B."/>
            <person name="Mayer K.F."/>
            <person name="Olsen O.A."/>
        </authorList>
    </citation>
    <scope>NUCLEOTIDE SEQUENCE [LARGE SCALE GENOMIC DNA]</scope>
    <source>
        <strain evidence="2">cv. AL8/78</strain>
    </source>
</reference>
<dbReference type="Proteomes" id="UP000015105">
    <property type="component" value="Chromosome 3D"/>
</dbReference>
<reference evidence="1" key="4">
    <citation type="submission" date="2019-03" db="UniProtKB">
        <authorList>
            <consortium name="EnsemblPlants"/>
        </authorList>
    </citation>
    <scope>IDENTIFICATION</scope>
</reference>
<protein>
    <submittedName>
        <fullName evidence="1">Uncharacterized protein</fullName>
    </submittedName>
</protein>